<evidence type="ECO:0000256" key="5">
    <source>
        <dbReference type="SAM" id="MobiDB-lite"/>
    </source>
</evidence>
<evidence type="ECO:0000256" key="2">
    <source>
        <dbReference type="ARBA" id="ARBA00022448"/>
    </source>
</evidence>
<dbReference type="AlphaFoldDB" id="A0A6A7B493"/>
<feature type="domain" description="Sec39" evidence="6">
    <location>
        <begin position="16"/>
        <end position="813"/>
    </location>
</feature>
<dbReference type="PANTHER" id="PTHR40787">
    <property type="entry name" value="SECRETED PROTEIN"/>
    <property type="match status" value="1"/>
</dbReference>
<dbReference type="GO" id="GO:0005783">
    <property type="term" value="C:endoplasmic reticulum"/>
    <property type="evidence" value="ECO:0007669"/>
    <property type="project" value="UniProtKB-SubCell"/>
</dbReference>
<evidence type="ECO:0000256" key="3">
    <source>
        <dbReference type="ARBA" id="ARBA00022824"/>
    </source>
</evidence>
<keyword evidence="8" id="KW-1185">Reference proteome</keyword>
<evidence type="ECO:0000256" key="1">
    <source>
        <dbReference type="ARBA" id="ARBA00004240"/>
    </source>
</evidence>
<organism evidence="7 8">
    <name type="scientific">Plenodomus tracheiphilus IPT5</name>
    <dbReference type="NCBI Taxonomy" id="1408161"/>
    <lineage>
        <taxon>Eukaryota</taxon>
        <taxon>Fungi</taxon>
        <taxon>Dikarya</taxon>
        <taxon>Ascomycota</taxon>
        <taxon>Pezizomycotina</taxon>
        <taxon>Dothideomycetes</taxon>
        <taxon>Pleosporomycetidae</taxon>
        <taxon>Pleosporales</taxon>
        <taxon>Pleosporineae</taxon>
        <taxon>Leptosphaeriaceae</taxon>
        <taxon>Plenodomus</taxon>
    </lineage>
</organism>
<keyword evidence="2" id="KW-0813">Transport</keyword>
<dbReference type="Pfam" id="PF08314">
    <property type="entry name" value="Sec39"/>
    <property type="match status" value="1"/>
</dbReference>
<dbReference type="GO" id="GO:0006890">
    <property type="term" value="P:retrograde vesicle-mediated transport, Golgi to endoplasmic reticulum"/>
    <property type="evidence" value="ECO:0007669"/>
    <property type="project" value="InterPro"/>
</dbReference>
<reference evidence="7" key="1">
    <citation type="submission" date="2020-01" db="EMBL/GenBank/DDBJ databases">
        <authorList>
            <consortium name="DOE Joint Genome Institute"/>
            <person name="Haridas S."/>
            <person name="Albert R."/>
            <person name="Binder M."/>
            <person name="Bloem J."/>
            <person name="Labutti K."/>
            <person name="Salamov A."/>
            <person name="Andreopoulos B."/>
            <person name="Baker S.E."/>
            <person name="Barry K."/>
            <person name="Bills G."/>
            <person name="Bluhm B.H."/>
            <person name="Cannon C."/>
            <person name="Castanera R."/>
            <person name="Culley D.E."/>
            <person name="Daum C."/>
            <person name="Ezra D."/>
            <person name="Gonzalez J.B."/>
            <person name="Henrissat B."/>
            <person name="Kuo A."/>
            <person name="Liang C."/>
            <person name="Lipzen A."/>
            <person name="Lutzoni F."/>
            <person name="Magnuson J."/>
            <person name="Mondo S."/>
            <person name="Nolan M."/>
            <person name="Ohm R."/>
            <person name="Pangilinan J."/>
            <person name="Park H.-J."/>
            <person name="Ramirez L."/>
            <person name="Alfaro M."/>
            <person name="Sun H."/>
            <person name="Tritt A."/>
            <person name="Yoshinaga Y."/>
            <person name="Zwiers L.-H."/>
            <person name="Turgeon B.G."/>
            <person name="Goodwin S.B."/>
            <person name="Spatafora J.W."/>
            <person name="Crous P.W."/>
            <person name="Grigoriev I.V."/>
        </authorList>
    </citation>
    <scope>NUCLEOTIDE SEQUENCE</scope>
    <source>
        <strain evidence="7">IPT5</strain>
    </source>
</reference>
<dbReference type="Proteomes" id="UP000799423">
    <property type="component" value="Unassembled WGS sequence"/>
</dbReference>
<feature type="region of interest" description="Disordered" evidence="5">
    <location>
        <begin position="873"/>
        <end position="906"/>
    </location>
</feature>
<keyword evidence="4" id="KW-0653">Protein transport</keyword>
<protein>
    <submittedName>
        <fullName evidence="7">Secretory pathway Sec39</fullName>
    </submittedName>
</protein>
<evidence type="ECO:0000259" key="6">
    <source>
        <dbReference type="Pfam" id="PF08314"/>
    </source>
</evidence>
<dbReference type="OrthoDB" id="3434013at2759"/>
<dbReference type="EMBL" id="MU006308">
    <property type="protein sequence ID" value="KAF2850122.1"/>
    <property type="molecule type" value="Genomic_DNA"/>
</dbReference>
<dbReference type="PANTHER" id="PTHR40787:SF3">
    <property type="entry name" value="PROTEIN TRANSPORT PROTEIN SEC39"/>
    <property type="match status" value="1"/>
</dbReference>
<evidence type="ECO:0000313" key="7">
    <source>
        <dbReference type="EMBL" id="KAF2850122.1"/>
    </source>
</evidence>
<dbReference type="GO" id="GO:0015031">
    <property type="term" value="P:protein transport"/>
    <property type="evidence" value="ECO:0007669"/>
    <property type="project" value="UniProtKB-KW"/>
</dbReference>
<dbReference type="InterPro" id="IPR013244">
    <property type="entry name" value="Sec39_domain"/>
</dbReference>
<proteinExistence type="predicted"/>
<accession>A0A6A7B493</accession>
<gene>
    <name evidence="7" type="ORF">T440DRAFT_518602</name>
</gene>
<evidence type="ECO:0000256" key="4">
    <source>
        <dbReference type="ARBA" id="ARBA00022927"/>
    </source>
</evidence>
<sequence length="948" mass="105077">MAPLQQLQKLSGSHCVLLAVQYATESNISALRAVTALREAELPLELVLSILLTYLPEETDPSTYYEYLNELGTDSRTPGDSPATTLDLDAVEALSNSRAKKRRHTLELVPVIHPLYTTETELDLLSHFLIHRAHRIDTQTGLLDLVPQLVVPFLGHSEYLRAWFISTVLPLLRLSYEYYPQNATSSLDDFARLDGKRAIDYQLANARNASAAETHNVARDLKGVVAPWMCGASERKRRRLIGQGRRASISQDQSQESDDWDCLLQWLLHTSKDHLNLVTTALSEWDGPEDMDLGGYEEGRDYVDDEQQRRLEVKYAQTILACLYLVDKDGTETLHTAHSLLRRICDLLNYETPPDLTISPENLPTYDLKTPFLQDCTTALLREERLLDHDNSITKPTEDAVRVIELVLFSSCVLSTLQHPVSIREVAKMSLRDDHPEQSALLQKILHALSSGSKKDSNQWTSIRSKLLWLWSWGSEKRDGDRFAQGILGMIERKTMEIEVLKALIESGHYSLAIQIYVQPSFGEQPLLSSDVEQVVLASAMHHYDNASNGNRTRGGMKRAADIVAAFSPHFSTSSRFERMHALLAATHAMSYYSLILQHGVPFQPVNIRVSSNPLALIRKLLLQNLGSYTKLDDLVSIGQNLVIAMPSTIMNEDQDASPPSTTSVERKKAAAERRVTGMAIEAALEEGDFETAYSYVVNRLTPDAPAPTPSISSQRFSFGSIESDEQEDDAEDVAWRAALRAGRYSSSNISSWTQAGNTARPDLRRLEQRMELLSQALLLAPPKHLEEVLGVWQECEAEMTELLAKETEAEERFNDAADRKLPGAFDLETITVQPRREVGRGAVEESPMGLFDVARGAAAAFSKTAFPLRGSAQAAAESKPQQSTGGLSRVSIDLSDSGSMMGHDDRVRKRDMVASAATGALATGSGALASGLGWMLGAKPVTERDQD</sequence>
<comment type="subcellular location">
    <subcellularLocation>
        <location evidence="1">Endoplasmic reticulum</location>
    </subcellularLocation>
</comment>
<evidence type="ECO:0000313" key="8">
    <source>
        <dbReference type="Proteomes" id="UP000799423"/>
    </source>
</evidence>
<keyword evidence="3" id="KW-0256">Endoplasmic reticulum</keyword>
<name>A0A6A7B493_9PLEO</name>